<dbReference type="Gene3D" id="1.10.530.10">
    <property type="match status" value="1"/>
</dbReference>
<comment type="caution">
    <text evidence="2">The sequence shown here is derived from an EMBL/GenBank/DDBJ whole genome shotgun (WGS) entry which is preliminary data.</text>
</comment>
<evidence type="ECO:0000313" key="3">
    <source>
        <dbReference type="Proteomes" id="UP000316781"/>
    </source>
</evidence>
<evidence type="ECO:0000313" key="2">
    <source>
        <dbReference type="EMBL" id="TRL24667.1"/>
    </source>
</evidence>
<dbReference type="Proteomes" id="UP000316781">
    <property type="component" value="Unassembled WGS sequence"/>
</dbReference>
<gene>
    <name evidence="2" type="ORF">FM996_20405</name>
</gene>
<organism evidence="2 3">
    <name type="scientific">Methylosinus sporium</name>
    <dbReference type="NCBI Taxonomy" id="428"/>
    <lineage>
        <taxon>Bacteria</taxon>
        <taxon>Pseudomonadati</taxon>
        <taxon>Pseudomonadota</taxon>
        <taxon>Alphaproteobacteria</taxon>
        <taxon>Hyphomicrobiales</taxon>
        <taxon>Methylocystaceae</taxon>
        <taxon>Methylosinus</taxon>
    </lineage>
</organism>
<dbReference type="RefSeq" id="WP_142864564.1">
    <property type="nucleotide sequence ID" value="NZ_VJMF01000107.1"/>
</dbReference>
<feature type="region of interest" description="Disordered" evidence="1">
    <location>
        <begin position="1"/>
        <end position="28"/>
    </location>
</feature>
<evidence type="ECO:0008006" key="4">
    <source>
        <dbReference type="Google" id="ProtNLM"/>
    </source>
</evidence>
<proteinExistence type="predicted"/>
<protein>
    <recommendedName>
        <fullName evidence="4">Transglycosylase SLT domain-containing protein</fullName>
    </recommendedName>
</protein>
<evidence type="ECO:0000256" key="1">
    <source>
        <dbReference type="SAM" id="MobiDB-lite"/>
    </source>
</evidence>
<dbReference type="AlphaFoldDB" id="A0A549SD39"/>
<dbReference type="EMBL" id="VJMF01000107">
    <property type="protein sequence ID" value="TRL24667.1"/>
    <property type="molecule type" value="Genomic_DNA"/>
</dbReference>
<sequence length="225" mass="23001">MHPTYQEKGAPNFSYPTGSTDVGSGGGNNPGGGNIDYTACSGCDPLQTMNAQSWGGQACDAATTVGVSCASLAATCVMESGCKNVQGAGTVSGAFQMTNATYTETINQAAADNPNAGIDTSLAGKNDPANQAWGAAQYEYNGATYLQDNGVQDPTFIDVRGYYQFGPGPSVNLAKANDSDNLEGIVHLPPQTMAANGITPTTTVGDWRQSIANRVGPTAGQSVLN</sequence>
<reference evidence="2 3" key="1">
    <citation type="submission" date="2019-07" db="EMBL/GenBank/DDBJ databases">
        <title>Ln-dependent methylotrophs.</title>
        <authorList>
            <person name="Tani A."/>
        </authorList>
    </citation>
    <scope>NUCLEOTIDE SEQUENCE [LARGE SCALE GENOMIC DNA]</scope>
    <source>
        <strain evidence="2 3">SM89A</strain>
    </source>
</reference>
<name>A0A549SD39_METSR</name>
<accession>A0A549SD39</accession>